<dbReference type="AlphaFoldDB" id="A0A7S8IY31"/>
<dbReference type="EMBL" id="CP047423">
    <property type="protein sequence ID" value="QPD02654.1"/>
    <property type="molecule type" value="Genomic_DNA"/>
</dbReference>
<organism evidence="1 2">
    <name type="scientific">Candidatus Nitrospira kreftii</name>
    <dbReference type="NCBI Taxonomy" id="2652173"/>
    <lineage>
        <taxon>Bacteria</taxon>
        <taxon>Pseudomonadati</taxon>
        <taxon>Nitrospirota</taxon>
        <taxon>Nitrospiria</taxon>
        <taxon>Nitrospirales</taxon>
        <taxon>Nitrospiraceae</taxon>
        <taxon>Nitrospira</taxon>
    </lineage>
</organism>
<gene>
    <name evidence="1" type="ORF">Nkreftii_000428</name>
</gene>
<sequence length="55" mass="6326">MNDDDMDDRSDPDKRHCDSDVFNGRCVARVSEALILISEKREIPQCMATDRRELG</sequence>
<proteinExistence type="predicted"/>
<dbReference type="Proteomes" id="UP000593737">
    <property type="component" value="Chromosome"/>
</dbReference>
<accession>A0A7S8IY31</accession>
<evidence type="ECO:0000313" key="2">
    <source>
        <dbReference type="Proteomes" id="UP000593737"/>
    </source>
</evidence>
<name>A0A7S8IY31_9BACT</name>
<evidence type="ECO:0000313" key="1">
    <source>
        <dbReference type="EMBL" id="QPD02654.1"/>
    </source>
</evidence>
<dbReference type="KEGG" id="nkf:Nkreftii_000428"/>
<protein>
    <submittedName>
        <fullName evidence="1">Uncharacterized protein</fullName>
    </submittedName>
</protein>
<reference evidence="1 2" key="1">
    <citation type="journal article" date="2020" name="ISME J.">
        <title>Enrichment and physiological characterization of a novel comammox Nitrospira indicates ammonium inhibition of complete nitrification.</title>
        <authorList>
            <person name="Sakoula D."/>
            <person name="Koch H."/>
            <person name="Frank J."/>
            <person name="Jetten M.S.M."/>
            <person name="van Kessel M.A.H.J."/>
            <person name="Lucker S."/>
        </authorList>
    </citation>
    <scope>NUCLEOTIDE SEQUENCE [LARGE SCALE GENOMIC DNA]</scope>
    <source>
        <strain evidence="1">Comreactor17</strain>
    </source>
</reference>